<evidence type="ECO:0000256" key="4">
    <source>
        <dbReference type="ARBA" id="ARBA00022618"/>
    </source>
</evidence>
<keyword evidence="4 22" id="KW-0132">Cell division</keyword>
<evidence type="ECO:0000256" key="13">
    <source>
        <dbReference type="ARBA" id="ARBA00023316"/>
    </source>
</evidence>
<evidence type="ECO:0000256" key="21">
    <source>
        <dbReference type="SAM" id="Phobius"/>
    </source>
</evidence>
<evidence type="ECO:0000256" key="6">
    <source>
        <dbReference type="ARBA" id="ARBA00022679"/>
    </source>
</evidence>
<comment type="caution">
    <text evidence="22">The sequence shown here is derived from an EMBL/GenBank/DDBJ whole genome shotgun (WGS) entry which is preliminary data.</text>
</comment>
<feature type="transmembrane region" description="Helical" evidence="21">
    <location>
        <begin position="184"/>
        <end position="202"/>
    </location>
</feature>
<dbReference type="PANTHER" id="PTHR30474">
    <property type="entry name" value="CELL CYCLE PROTEIN"/>
    <property type="match status" value="1"/>
</dbReference>
<dbReference type="EMBL" id="ATBP01000003">
    <property type="protein sequence ID" value="ETR74585.1"/>
    <property type="molecule type" value="Genomic_DNA"/>
</dbReference>
<dbReference type="GO" id="GO:0008360">
    <property type="term" value="P:regulation of cell shape"/>
    <property type="evidence" value="ECO:0007669"/>
    <property type="project" value="UniProtKB-KW"/>
</dbReference>
<dbReference type="InterPro" id="IPR018365">
    <property type="entry name" value="Cell_cycle_FtsW-rel_CS"/>
</dbReference>
<keyword evidence="8" id="KW-0133">Cell shape</keyword>
<sequence length="430" mass="47778">MNKLTGNMHNDITHFDASPRTGSSLTSTISDDWGDKAYAPKILSQNENTARYDSLILTAVLFLTGIGVIMVYSAGSAIAIKNYGSEYFFLRKQFTFALLGGIVMIVFRNIPYQWYRKLAYPGLIVCMILLISIFFPGFGHRAGGAVRWIHIWGISFQPSEIARFAIILYLAYSLDKKKERLRSFSIGIIPHALCVGTFLILIALQPDFGSVVIIATLTFLMLFSGGIPISHLLGCVLLFIPTAYYLVINAPYRLQRILTFLNPWQYRTEAGYQIIHSLMAFGSGGFWGAGLGKSYQKLFYLPEPHTDFIFSVIGEELGLIGVVVILTLYGLIIWRGFAISLNIDNIFGSCLALGFTIAVALQVCVNMSVTLGLLPTKGLTLPFLSYGGTSLICHMAVMGILMNIGSQVKKKQKKWLLFLRNIYYGKNINC</sequence>
<keyword evidence="11 21" id="KW-0472">Membrane</keyword>
<accession>A0A1V1PIR9</accession>
<comment type="similarity">
    <text evidence="16">Belongs to the SEDS family. FtsW subfamily.</text>
</comment>
<dbReference type="GO" id="GO:0009252">
    <property type="term" value="P:peptidoglycan biosynthetic process"/>
    <property type="evidence" value="ECO:0007669"/>
    <property type="project" value="UniProtKB-KW"/>
</dbReference>
<keyword evidence="6" id="KW-0808">Transferase</keyword>
<evidence type="ECO:0000256" key="16">
    <source>
        <dbReference type="ARBA" id="ARBA00038053"/>
    </source>
</evidence>
<evidence type="ECO:0000256" key="3">
    <source>
        <dbReference type="ARBA" id="ARBA00022475"/>
    </source>
</evidence>
<comment type="pathway">
    <text evidence="2">Cell wall biogenesis; peptidoglycan biosynthesis.</text>
</comment>
<keyword evidence="10 21" id="KW-1133">Transmembrane helix</keyword>
<dbReference type="EC" id="2.4.99.28" evidence="19"/>
<keyword evidence="7 21" id="KW-0812">Transmembrane</keyword>
<feature type="transmembrane region" description="Helical" evidence="21">
    <location>
        <begin position="308"/>
        <end position="334"/>
    </location>
</feature>
<evidence type="ECO:0000256" key="5">
    <source>
        <dbReference type="ARBA" id="ARBA00022676"/>
    </source>
</evidence>
<dbReference type="Pfam" id="PF01098">
    <property type="entry name" value="FTSW_RODA_SPOVE"/>
    <property type="match status" value="1"/>
</dbReference>
<gene>
    <name evidence="22" type="ORF">OMM_00093</name>
</gene>
<evidence type="ECO:0000313" key="22">
    <source>
        <dbReference type="EMBL" id="ETR74585.1"/>
    </source>
</evidence>
<name>A0A1V1PIR9_9BACT</name>
<dbReference type="AlphaFoldDB" id="A0A1V1PIR9"/>
<dbReference type="GO" id="GO:0051301">
    <property type="term" value="P:cell division"/>
    <property type="evidence" value="ECO:0007669"/>
    <property type="project" value="UniProtKB-KW"/>
</dbReference>
<dbReference type="GO" id="GO:0008955">
    <property type="term" value="F:peptidoglycan glycosyltransferase activity"/>
    <property type="evidence" value="ECO:0007669"/>
    <property type="project" value="UniProtKB-EC"/>
</dbReference>
<feature type="transmembrane region" description="Helical" evidence="21">
    <location>
        <begin position="94"/>
        <end position="111"/>
    </location>
</feature>
<dbReference type="PROSITE" id="PS00428">
    <property type="entry name" value="FTSW_RODA_SPOVE"/>
    <property type="match status" value="1"/>
</dbReference>
<dbReference type="NCBIfam" id="TIGR02614">
    <property type="entry name" value="ftsW"/>
    <property type="match status" value="1"/>
</dbReference>
<feature type="transmembrane region" description="Helical" evidence="21">
    <location>
        <begin position="232"/>
        <end position="252"/>
    </location>
</feature>
<comment type="catalytic activity">
    <reaction evidence="20">
        <text>[GlcNAc-(1-&gt;4)-Mur2Ac(oyl-L-Ala-gamma-D-Glu-L-Lys-D-Ala-D-Ala)](n)-di-trans,octa-cis-undecaprenyl diphosphate + beta-D-GlcNAc-(1-&gt;4)-Mur2Ac(oyl-L-Ala-gamma-D-Glu-L-Lys-D-Ala-D-Ala)-di-trans,octa-cis-undecaprenyl diphosphate = [GlcNAc-(1-&gt;4)-Mur2Ac(oyl-L-Ala-gamma-D-Glu-L-Lys-D-Ala-D-Ala)](n+1)-di-trans,octa-cis-undecaprenyl diphosphate + di-trans,octa-cis-undecaprenyl diphosphate + H(+)</text>
        <dbReference type="Rhea" id="RHEA:23708"/>
        <dbReference type="Rhea" id="RHEA-COMP:9602"/>
        <dbReference type="Rhea" id="RHEA-COMP:9603"/>
        <dbReference type="ChEBI" id="CHEBI:15378"/>
        <dbReference type="ChEBI" id="CHEBI:58405"/>
        <dbReference type="ChEBI" id="CHEBI:60033"/>
        <dbReference type="ChEBI" id="CHEBI:78435"/>
        <dbReference type="EC" id="2.4.99.28"/>
    </reaction>
</comment>
<evidence type="ECO:0000256" key="19">
    <source>
        <dbReference type="ARBA" id="ARBA00044770"/>
    </source>
</evidence>
<dbReference type="PANTHER" id="PTHR30474:SF2">
    <property type="entry name" value="PEPTIDOGLYCAN GLYCOSYLTRANSFERASE FTSW-RELATED"/>
    <property type="match status" value="1"/>
</dbReference>
<keyword evidence="9" id="KW-0573">Peptidoglycan synthesis</keyword>
<evidence type="ECO:0000256" key="8">
    <source>
        <dbReference type="ARBA" id="ARBA00022960"/>
    </source>
</evidence>
<keyword evidence="13" id="KW-0961">Cell wall biogenesis/degradation</keyword>
<keyword evidence="5" id="KW-0328">Glycosyltransferase</keyword>
<evidence type="ECO:0000256" key="20">
    <source>
        <dbReference type="ARBA" id="ARBA00049902"/>
    </source>
</evidence>
<evidence type="ECO:0000256" key="2">
    <source>
        <dbReference type="ARBA" id="ARBA00004752"/>
    </source>
</evidence>
<evidence type="ECO:0000313" key="23">
    <source>
        <dbReference type="Proteomes" id="UP000189670"/>
    </source>
</evidence>
<evidence type="ECO:0000256" key="15">
    <source>
        <dbReference type="ARBA" id="ARBA00033270"/>
    </source>
</evidence>
<dbReference type="InterPro" id="IPR001182">
    <property type="entry name" value="FtsW/RodA"/>
</dbReference>
<dbReference type="Proteomes" id="UP000189670">
    <property type="component" value="Unassembled WGS sequence"/>
</dbReference>
<evidence type="ECO:0000256" key="14">
    <source>
        <dbReference type="ARBA" id="ARBA00032370"/>
    </source>
</evidence>
<organism evidence="22 23">
    <name type="scientific">Candidatus Magnetoglobus multicellularis str. Araruama</name>
    <dbReference type="NCBI Taxonomy" id="890399"/>
    <lineage>
        <taxon>Bacteria</taxon>
        <taxon>Pseudomonadati</taxon>
        <taxon>Thermodesulfobacteriota</taxon>
        <taxon>Desulfobacteria</taxon>
        <taxon>Desulfobacterales</taxon>
        <taxon>Desulfobacteraceae</taxon>
        <taxon>Candidatus Magnetoglobus</taxon>
    </lineage>
</organism>
<evidence type="ECO:0000256" key="10">
    <source>
        <dbReference type="ARBA" id="ARBA00022989"/>
    </source>
</evidence>
<evidence type="ECO:0000256" key="18">
    <source>
        <dbReference type="ARBA" id="ARBA00041418"/>
    </source>
</evidence>
<feature type="transmembrane region" description="Helical" evidence="21">
    <location>
        <begin position="149"/>
        <end position="172"/>
    </location>
</feature>
<evidence type="ECO:0000256" key="11">
    <source>
        <dbReference type="ARBA" id="ARBA00023136"/>
    </source>
</evidence>
<keyword evidence="12" id="KW-0131">Cell cycle</keyword>
<reference evidence="23" key="1">
    <citation type="submission" date="2012-11" db="EMBL/GenBank/DDBJ databases">
        <authorList>
            <person name="Lucero-Rivera Y.E."/>
            <person name="Tovar-Ramirez D."/>
        </authorList>
    </citation>
    <scope>NUCLEOTIDE SEQUENCE [LARGE SCALE GENOMIC DNA]</scope>
    <source>
        <strain evidence="23">Araruama</strain>
    </source>
</reference>
<evidence type="ECO:0000256" key="1">
    <source>
        <dbReference type="ARBA" id="ARBA00004651"/>
    </source>
</evidence>
<keyword evidence="3" id="KW-1003">Cell membrane</keyword>
<dbReference type="GO" id="GO:0071555">
    <property type="term" value="P:cell wall organization"/>
    <property type="evidence" value="ECO:0007669"/>
    <property type="project" value="UniProtKB-KW"/>
</dbReference>
<dbReference type="GO" id="GO:0032153">
    <property type="term" value="C:cell division site"/>
    <property type="evidence" value="ECO:0007669"/>
    <property type="project" value="TreeGrafter"/>
</dbReference>
<feature type="transmembrane region" description="Helical" evidence="21">
    <location>
        <begin position="346"/>
        <end position="371"/>
    </location>
</feature>
<evidence type="ECO:0000256" key="7">
    <source>
        <dbReference type="ARBA" id="ARBA00022692"/>
    </source>
</evidence>
<dbReference type="InterPro" id="IPR013437">
    <property type="entry name" value="FtsW"/>
</dbReference>
<evidence type="ECO:0000256" key="17">
    <source>
        <dbReference type="ARBA" id="ARBA00041185"/>
    </source>
</evidence>
<comment type="subcellular location">
    <subcellularLocation>
        <location evidence="1">Cell membrane</location>
        <topology evidence="1">Multi-pass membrane protein</topology>
    </subcellularLocation>
</comment>
<protein>
    <recommendedName>
        <fullName evidence="17">Probable peptidoglycan glycosyltransferase FtsW</fullName>
        <ecNumber evidence="19">2.4.99.28</ecNumber>
    </recommendedName>
    <alternativeName>
        <fullName evidence="18">Cell division protein FtsW</fullName>
    </alternativeName>
    <alternativeName>
        <fullName evidence="15">Cell wall polymerase</fullName>
    </alternativeName>
    <alternativeName>
        <fullName evidence="14">Peptidoglycan polymerase</fullName>
    </alternativeName>
</protein>
<evidence type="ECO:0000256" key="12">
    <source>
        <dbReference type="ARBA" id="ARBA00023306"/>
    </source>
</evidence>
<proteinExistence type="inferred from homology"/>
<dbReference type="GO" id="GO:0015648">
    <property type="term" value="F:lipid-linked peptidoglycan transporter activity"/>
    <property type="evidence" value="ECO:0007669"/>
    <property type="project" value="TreeGrafter"/>
</dbReference>
<feature type="transmembrane region" description="Helical" evidence="21">
    <location>
        <begin position="383"/>
        <end position="404"/>
    </location>
</feature>
<dbReference type="GO" id="GO:0005886">
    <property type="term" value="C:plasma membrane"/>
    <property type="evidence" value="ECO:0007669"/>
    <property type="project" value="UniProtKB-SubCell"/>
</dbReference>
<feature type="transmembrane region" description="Helical" evidence="21">
    <location>
        <begin position="118"/>
        <end position="137"/>
    </location>
</feature>
<feature type="transmembrane region" description="Helical" evidence="21">
    <location>
        <begin position="55"/>
        <end position="74"/>
    </location>
</feature>
<evidence type="ECO:0000256" key="9">
    <source>
        <dbReference type="ARBA" id="ARBA00022984"/>
    </source>
</evidence>